<feature type="chain" id="PRO_5027098931" evidence="10">
    <location>
        <begin position="21"/>
        <end position="417"/>
    </location>
</feature>
<feature type="transmembrane region" description="Helical" evidence="9">
    <location>
        <begin position="227"/>
        <end position="245"/>
    </location>
</feature>
<keyword evidence="6 9" id="KW-0472">Membrane</keyword>
<dbReference type="PANTHER" id="PTHR13598:SF1">
    <property type="entry name" value="AT07567P-RELATED"/>
    <property type="match status" value="1"/>
</dbReference>
<feature type="signal peptide" evidence="10">
    <location>
        <begin position="1"/>
        <end position="20"/>
    </location>
</feature>
<proteinExistence type="inferred from homology"/>
<dbReference type="SUPFAM" id="SSF103473">
    <property type="entry name" value="MFS general substrate transporter"/>
    <property type="match status" value="1"/>
</dbReference>
<dbReference type="GO" id="GO:0005637">
    <property type="term" value="C:nuclear inner membrane"/>
    <property type="evidence" value="ECO:0007669"/>
    <property type="project" value="UniProtKB-SubCell"/>
</dbReference>
<evidence type="ECO:0000256" key="7">
    <source>
        <dbReference type="ARBA" id="ARBA00023242"/>
    </source>
</evidence>
<reference evidence="12" key="1">
    <citation type="submission" date="2025-08" db="UniProtKB">
        <authorList>
            <consortium name="RefSeq"/>
        </authorList>
    </citation>
    <scope>IDENTIFICATION</scope>
    <source>
        <tissue evidence="12">Silk gland</tissue>
    </source>
</reference>
<evidence type="ECO:0000256" key="6">
    <source>
        <dbReference type="ARBA" id="ARBA00023136"/>
    </source>
</evidence>
<keyword evidence="11" id="KW-1185">Reference proteome</keyword>
<dbReference type="Pfam" id="PF10225">
    <property type="entry name" value="NEMP"/>
    <property type="match status" value="1"/>
</dbReference>
<keyword evidence="5 9" id="KW-1133">Transmembrane helix</keyword>
<evidence type="ECO:0000313" key="11">
    <source>
        <dbReference type="Proteomes" id="UP000504629"/>
    </source>
</evidence>
<feature type="transmembrane region" description="Helical" evidence="9">
    <location>
        <begin position="140"/>
        <end position="159"/>
    </location>
</feature>
<dbReference type="InterPro" id="IPR036259">
    <property type="entry name" value="MFS_trans_sf"/>
</dbReference>
<organism evidence="11 12">
    <name type="scientific">Bombyx mandarina</name>
    <name type="common">Wild silk moth</name>
    <name type="synonym">Wild silkworm</name>
    <dbReference type="NCBI Taxonomy" id="7092"/>
    <lineage>
        <taxon>Eukaryota</taxon>
        <taxon>Metazoa</taxon>
        <taxon>Ecdysozoa</taxon>
        <taxon>Arthropoda</taxon>
        <taxon>Hexapoda</taxon>
        <taxon>Insecta</taxon>
        <taxon>Pterygota</taxon>
        <taxon>Neoptera</taxon>
        <taxon>Endopterygota</taxon>
        <taxon>Lepidoptera</taxon>
        <taxon>Glossata</taxon>
        <taxon>Ditrysia</taxon>
        <taxon>Bombycoidea</taxon>
        <taxon>Bombycidae</taxon>
        <taxon>Bombycinae</taxon>
        <taxon>Bombyx</taxon>
    </lineage>
</organism>
<evidence type="ECO:0000256" key="8">
    <source>
        <dbReference type="SAM" id="MobiDB-lite"/>
    </source>
</evidence>
<dbReference type="RefSeq" id="XP_028044105.1">
    <property type="nucleotide sequence ID" value="XM_028188304.1"/>
</dbReference>
<dbReference type="AlphaFoldDB" id="A0A6J2KPP0"/>
<feature type="compositionally biased region" description="Acidic residues" evidence="8">
    <location>
        <begin position="403"/>
        <end position="417"/>
    </location>
</feature>
<dbReference type="KEGG" id="bman:114253436"/>
<dbReference type="PANTHER" id="PTHR13598">
    <property type="entry name" value="AT07567P-RELATED"/>
    <property type="match status" value="1"/>
</dbReference>
<feature type="transmembrane region" description="Helical" evidence="9">
    <location>
        <begin position="197"/>
        <end position="215"/>
    </location>
</feature>
<feature type="transmembrane region" description="Helical" evidence="9">
    <location>
        <begin position="280"/>
        <end position="300"/>
    </location>
</feature>
<keyword evidence="3 9" id="KW-0812">Transmembrane</keyword>
<name>A0A6J2KPP0_BOMMA</name>
<evidence type="ECO:0000256" key="3">
    <source>
        <dbReference type="ARBA" id="ARBA00022692"/>
    </source>
</evidence>
<dbReference type="InterPro" id="IPR019358">
    <property type="entry name" value="NEMP_fam"/>
</dbReference>
<accession>A0A6J2KPP0</accession>
<comment type="similarity">
    <text evidence="2">Belongs to the NEMP family.</text>
</comment>
<gene>
    <name evidence="12" type="primary">LOC114253436</name>
</gene>
<dbReference type="GeneID" id="114253436"/>
<evidence type="ECO:0000256" key="5">
    <source>
        <dbReference type="ARBA" id="ARBA00022989"/>
    </source>
</evidence>
<evidence type="ECO:0000256" key="9">
    <source>
        <dbReference type="SAM" id="Phobius"/>
    </source>
</evidence>
<evidence type="ECO:0000256" key="10">
    <source>
        <dbReference type="SAM" id="SignalP"/>
    </source>
</evidence>
<protein>
    <submittedName>
        <fullName evidence="12">Nuclear envelope integral membrane protein 1</fullName>
    </submittedName>
</protein>
<evidence type="ECO:0000313" key="12">
    <source>
        <dbReference type="RefSeq" id="XP_028044105.1"/>
    </source>
</evidence>
<evidence type="ECO:0000256" key="2">
    <source>
        <dbReference type="ARBA" id="ARBA00005748"/>
    </source>
</evidence>
<sequence>MISELRISVLLMLLLSEASSLPYDIHWLGGPTTIEREIPSSKKAIDIYCYTGTTKSLFALWQTVKFQIRIKNDEFRQYLGSNPEDVYKEYTKDSYGWSVVNPFIKKSQKTVSINLFEPTCMAINTKERHSIDLLVQRVDLWRVILMAAGIALIFSSKSLSGNPVFFYLCGIFIGVFASFMVLMYYISKMLPKRTLTYGLLIGGWTVGVYLFQQMWENIQTLAVDHRNYVIWYTLAVSFISFLVCYRIGPPRNQRSKNIVMWTIQCVGVLMIFFSSEYQEASAAIIIASMIIKYFPESWVYRIRGYWRSRFPPARRLLTSEEYYEQGARETRRALAALREHCASPDCAQWAVMLKLNDSKRFASFVEGNSHLSDDEILDYESYAFSLDRSRKPSSHSTRNQLEISDDDDLTDSDDDSA</sequence>
<evidence type="ECO:0000256" key="1">
    <source>
        <dbReference type="ARBA" id="ARBA00004575"/>
    </source>
</evidence>
<feature type="transmembrane region" description="Helical" evidence="9">
    <location>
        <begin position="257"/>
        <end position="274"/>
    </location>
</feature>
<feature type="transmembrane region" description="Helical" evidence="9">
    <location>
        <begin position="165"/>
        <end position="185"/>
    </location>
</feature>
<dbReference type="Proteomes" id="UP000504629">
    <property type="component" value="Unplaced"/>
</dbReference>
<dbReference type="CTD" id="32639"/>
<feature type="region of interest" description="Disordered" evidence="8">
    <location>
        <begin position="387"/>
        <end position="417"/>
    </location>
</feature>
<keyword evidence="7" id="KW-0539">Nucleus</keyword>
<dbReference type="OrthoDB" id="509138at2759"/>
<comment type="subcellular location">
    <subcellularLocation>
        <location evidence="1">Nucleus inner membrane</location>
        <topology evidence="1">Multi-pass membrane protein</topology>
        <orientation evidence="1">Nucleoplasmic side</orientation>
    </subcellularLocation>
</comment>
<keyword evidence="4 10" id="KW-0732">Signal</keyword>
<evidence type="ECO:0000256" key="4">
    <source>
        <dbReference type="ARBA" id="ARBA00022729"/>
    </source>
</evidence>